<dbReference type="AlphaFoldDB" id="A0A6A6WAF1"/>
<sequence length="168" mass="19102">MSLPTRVWANALDLDTSHSRNANHFAQFQKEPVLRKLYAFGIKRLLALRCETLSSPPLRETLPAGHLIARHTNSPASSSQVLISPVQFALVFILLDRSTYIPIIRADYGSTNQNVEREGGYQDVYQNCSNLWLWSCCSGYRSMRNVQDYKLAMPEREHKRLGSSNGEM</sequence>
<protein>
    <submittedName>
        <fullName evidence="1">Uncharacterized protein</fullName>
    </submittedName>
</protein>
<dbReference type="Proteomes" id="UP000799437">
    <property type="component" value="Unassembled WGS sequence"/>
</dbReference>
<dbReference type="RefSeq" id="XP_033601257.1">
    <property type="nucleotide sequence ID" value="XM_033746978.1"/>
</dbReference>
<organism evidence="1 2">
    <name type="scientific">Pseudovirgaria hyperparasitica</name>
    <dbReference type="NCBI Taxonomy" id="470096"/>
    <lineage>
        <taxon>Eukaryota</taxon>
        <taxon>Fungi</taxon>
        <taxon>Dikarya</taxon>
        <taxon>Ascomycota</taxon>
        <taxon>Pezizomycotina</taxon>
        <taxon>Dothideomycetes</taxon>
        <taxon>Dothideomycetes incertae sedis</taxon>
        <taxon>Acrospermales</taxon>
        <taxon>Acrospermaceae</taxon>
        <taxon>Pseudovirgaria</taxon>
    </lineage>
</organism>
<evidence type="ECO:0000313" key="2">
    <source>
        <dbReference type="Proteomes" id="UP000799437"/>
    </source>
</evidence>
<evidence type="ECO:0000313" key="1">
    <source>
        <dbReference type="EMBL" id="KAF2758806.1"/>
    </source>
</evidence>
<dbReference type="EMBL" id="ML996571">
    <property type="protein sequence ID" value="KAF2758806.1"/>
    <property type="molecule type" value="Genomic_DNA"/>
</dbReference>
<dbReference type="GeneID" id="54488032"/>
<name>A0A6A6WAF1_9PEZI</name>
<proteinExistence type="predicted"/>
<accession>A0A6A6WAF1</accession>
<keyword evidence="2" id="KW-1185">Reference proteome</keyword>
<gene>
    <name evidence="1" type="ORF">EJ05DRAFT_500323</name>
</gene>
<reference evidence="1" key="1">
    <citation type="journal article" date="2020" name="Stud. Mycol.">
        <title>101 Dothideomycetes genomes: a test case for predicting lifestyles and emergence of pathogens.</title>
        <authorList>
            <person name="Haridas S."/>
            <person name="Albert R."/>
            <person name="Binder M."/>
            <person name="Bloem J."/>
            <person name="Labutti K."/>
            <person name="Salamov A."/>
            <person name="Andreopoulos B."/>
            <person name="Baker S."/>
            <person name="Barry K."/>
            <person name="Bills G."/>
            <person name="Bluhm B."/>
            <person name="Cannon C."/>
            <person name="Castanera R."/>
            <person name="Culley D."/>
            <person name="Daum C."/>
            <person name="Ezra D."/>
            <person name="Gonzalez J."/>
            <person name="Henrissat B."/>
            <person name="Kuo A."/>
            <person name="Liang C."/>
            <person name="Lipzen A."/>
            <person name="Lutzoni F."/>
            <person name="Magnuson J."/>
            <person name="Mondo S."/>
            <person name="Nolan M."/>
            <person name="Ohm R."/>
            <person name="Pangilinan J."/>
            <person name="Park H.-J."/>
            <person name="Ramirez L."/>
            <person name="Alfaro M."/>
            <person name="Sun H."/>
            <person name="Tritt A."/>
            <person name="Yoshinaga Y."/>
            <person name="Zwiers L.-H."/>
            <person name="Turgeon B."/>
            <person name="Goodwin S."/>
            <person name="Spatafora J."/>
            <person name="Crous P."/>
            <person name="Grigoriev I."/>
        </authorList>
    </citation>
    <scope>NUCLEOTIDE SEQUENCE</scope>
    <source>
        <strain evidence="1">CBS 121739</strain>
    </source>
</reference>